<keyword evidence="6" id="KW-0677">Repeat</keyword>
<evidence type="ECO:0000256" key="8">
    <source>
        <dbReference type="ARBA" id="ARBA00030180"/>
    </source>
</evidence>
<dbReference type="PANTHER" id="PTHR46652">
    <property type="entry name" value="LEUCINE-RICH REPEAT AND IQ DOMAIN-CONTAINING PROTEIN 1-RELATED"/>
    <property type="match status" value="1"/>
</dbReference>
<dbReference type="InterPro" id="IPR050836">
    <property type="entry name" value="SDS22/Internalin_LRR"/>
</dbReference>
<dbReference type="Proteomes" id="UP001209878">
    <property type="component" value="Unassembled WGS sequence"/>
</dbReference>
<keyword evidence="11" id="KW-1185">Reference proteome</keyword>
<dbReference type="InterPro" id="IPR003591">
    <property type="entry name" value="Leu-rich_rpt_typical-subtyp"/>
</dbReference>
<keyword evidence="4" id="KW-0963">Cytoplasm</keyword>
<dbReference type="PROSITE" id="PS00845">
    <property type="entry name" value="CAP_GLY_1"/>
    <property type="match status" value="1"/>
</dbReference>
<dbReference type="SUPFAM" id="SSF74924">
    <property type="entry name" value="Cap-Gly domain"/>
    <property type="match status" value="1"/>
</dbReference>
<name>A0AAD9JXS2_RIDPI</name>
<dbReference type="InterPro" id="IPR000626">
    <property type="entry name" value="Ubiquitin-like_dom"/>
</dbReference>
<dbReference type="InterPro" id="IPR032675">
    <property type="entry name" value="LRR_dom_sf"/>
</dbReference>
<evidence type="ECO:0000256" key="1">
    <source>
        <dbReference type="ARBA" id="ARBA00004496"/>
    </source>
</evidence>
<dbReference type="EMBL" id="JAODUO010001588">
    <property type="protein sequence ID" value="KAK2161322.1"/>
    <property type="molecule type" value="Genomic_DNA"/>
</dbReference>
<dbReference type="PROSITE" id="PS50245">
    <property type="entry name" value="CAP_GLY_2"/>
    <property type="match status" value="1"/>
</dbReference>
<comment type="similarity">
    <text evidence="2">Belongs to the TBCE family.</text>
</comment>
<dbReference type="InterPro" id="IPR044079">
    <property type="entry name" value="Ubl_TBCE"/>
</dbReference>
<dbReference type="InterPro" id="IPR001611">
    <property type="entry name" value="Leu-rich_rpt"/>
</dbReference>
<keyword evidence="7" id="KW-0143">Chaperone</keyword>
<dbReference type="InterPro" id="IPR029071">
    <property type="entry name" value="Ubiquitin-like_domsf"/>
</dbReference>
<evidence type="ECO:0000256" key="4">
    <source>
        <dbReference type="ARBA" id="ARBA00022490"/>
    </source>
</evidence>
<proteinExistence type="inferred from homology"/>
<dbReference type="SUPFAM" id="SSF54236">
    <property type="entry name" value="Ubiquitin-like"/>
    <property type="match status" value="1"/>
</dbReference>
<evidence type="ECO:0000256" key="6">
    <source>
        <dbReference type="ARBA" id="ARBA00022737"/>
    </source>
</evidence>
<dbReference type="CDD" id="cd17044">
    <property type="entry name" value="Ubl_TBCE"/>
    <property type="match status" value="1"/>
</dbReference>
<sequence length="534" mass="59863">MEGDENLIGARFESDGYYGTIRFKGQVADTKGDWYGVEWDDPTRGKHDGAHGGTKYFTTSHPTSGSFLRPRKANLGISFMCALEERYGIIDAELAAKINNDMFVVGHKQRTTVEVVGIEQINKQQSKFDELVSVALRGMCVNSPGKDGEIARSIPNVEELDLSSNLLSSWEDVARISQQLPKLTSLNVSSNRLMLPSNPSALTAAFKNIKVIYLNRMNYTWNDVLRCCEMFPRLVELHACFNNIASLGGLSDNLLGLKRLNLEHNALTSWAELLVAGQLPNLEELIVNDTGLEEVKFPDTTGRQKTKYFPRLTTLALSHNKIHSLESINELGKLSSLSDLKISHNTLMEAVSKVTTVNPATAQYTLWYLYIAKIGNLKRLNNTWVTSSDQQGADLDYLKMFGQAWLKLLPGPSPEREQFNLAHPRYEELVQIYGPPGEAECKQDSAALKNKLLSMNIDSPSLPDKAPIKKKLPVSMTVQKLKTLLSRIYKVSTISMTLTYTSQKMPNTEFEFENDQKEIGFYSVEDGDIIHVKW</sequence>
<evidence type="ECO:0000313" key="10">
    <source>
        <dbReference type="EMBL" id="KAK2161322.1"/>
    </source>
</evidence>
<gene>
    <name evidence="10" type="ORF">NP493_1590g00002</name>
</gene>
<dbReference type="SMART" id="SM00365">
    <property type="entry name" value="LRR_SD22"/>
    <property type="match status" value="3"/>
</dbReference>
<evidence type="ECO:0000313" key="11">
    <source>
        <dbReference type="Proteomes" id="UP001209878"/>
    </source>
</evidence>
<dbReference type="SMART" id="SM01052">
    <property type="entry name" value="CAP_GLY"/>
    <property type="match status" value="1"/>
</dbReference>
<feature type="domain" description="CAP-Gly" evidence="9">
    <location>
        <begin position="25"/>
        <end position="69"/>
    </location>
</feature>
<evidence type="ECO:0000256" key="2">
    <source>
        <dbReference type="ARBA" id="ARBA00006286"/>
    </source>
</evidence>
<dbReference type="InterPro" id="IPR000938">
    <property type="entry name" value="CAP-Gly_domain"/>
</dbReference>
<dbReference type="Gene3D" id="3.80.10.10">
    <property type="entry name" value="Ribonuclease Inhibitor"/>
    <property type="match status" value="3"/>
</dbReference>
<reference evidence="10" key="1">
    <citation type="journal article" date="2023" name="Mol. Biol. Evol.">
        <title>Third-Generation Sequencing Reveals the Adaptive Role of the Epigenome in Three Deep-Sea Polychaetes.</title>
        <authorList>
            <person name="Perez M."/>
            <person name="Aroh O."/>
            <person name="Sun Y."/>
            <person name="Lan Y."/>
            <person name="Juniper S.K."/>
            <person name="Young C.R."/>
            <person name="Angers B."/>
            <person name="Qian P.Y."/>
        </authorList>
    </citation>
    <scope>NUCLEOTIDE SEQUENCE</scope>
    <source>
        <strain evidence="10">R07B-5</strain>
    </source>
</reference>
<dbReference type="InterPro" id="IPR036859">
    <property type="entry name" value="CAP-Gly_dom_sf"/>
</dbReference>
<dbReference type="AlphaFoldDB" id="A0AAD9JXS2"/>
<evidence type="ECO:0000256" key="5">
    <source>
        <dbReference type="ARBA" id="ARBA00022614"/>
    </source>
</evidence>
<comment type="subcellular location">
    <subcellularLocation>
        <location evidence="1">Cytoplasm</location>
    </subcellularLocation>
</comment>
<evidence type="ECO:0000256" key="7">
    <source>
        <dbReference type="ARBA" id="ARBA00023186"/>
    </source>
</evidence>
<dbReference type="Gene3D" id="2.30.30.190">
    <property type="entry name" value="CAP Gly-rich-like domain"/>
    <property type="match status" value="1"/>
</dbReference>
<dbReference type="Pfam" id="PF01302">
    <property type="entry name" value="CAP_GLY"/>
    <property type="match status" value="1"/>
</dbReference>
<dbReference type="SMART" id="SM00369">
    <property type="entry name" value="LRR_TYP"/>
    <property type="match status" value="6"/>
</dbReference>
<accession>A0AAD9JXS2</accession>
<dbReference type="Pfam" id="PF14560">
    <property type="entry name" value="Ubiquitin_2"/>
    <property type="match status" value="1"/>
</dbReference>
<evidence type="ECO:0000259" key="9">
    <source>
        <dbReference type="PROSITE" id="PS50245"/>
    </source>
</evidence>
<protein>
    <recommendedName>
        <fullName evidence="3">Tubulin-specific chaperone E</fullName>
    </recommendedName>
    <alternativeName>
        <fullName evidence="8">Tubulin-folding cofactor E</fullName>
    </alternativeName>
</protein>
<comment type="caution">
    <text evidence="10">The sequence shown here is derived from an EMBL/GenBank/DDBJ whole genome shotgun (WGS) entry which is preliminary data.</text>
</comment>
<dbReference type="SUPFAM" id="SSF52058">
    <property type="entry name" value="L domain-like"/>
    <property type="match status" value="1"/>
</dbReference>
<keyword evidence="5" id="KW-0433">Leucine-rich repeat</keyword>
<dbReference type="PROSITE" id="PS51450">
    <property type="entry name" value="LRR"/>
    <property type="match status" value="2"/>
</dbReference>
<organism evidence="10 11">
    <name type="scientific">Ridgeia piscesae</name>
    <name type="common">Tubeworm</name>
    <dbReference type="NCBI Taxonomy" id="27915"/>
    <lineage>
        <taxon>Eukaryota</taxon>
        <taxon>Metazoa</taxon>
        <taxon>Spiralia</taxon>
        <taxon>Lophotrochozoa</taxon>
        <taxon>Annelida</taxon>
        <taxon>Polychaeta</taxon>
        <taxon>Sedentaria</taxon>
        <taxon>Canalipalpata</taxon>
        <taxon>Sabellida</taxon>
        <taxon>Siboglinidae</taxon>
        <taxon>Ridgeia</taxon>
    </lineage>
</organism>
<dbReference type="PANTHER" id="PTHR46652:SF3">
    <property type="entry name" value="LEUCINE-RICH REPEAT-CONTAINING PROTEIN 9"/>
    <property type="match status" value="1"/>
</dbReference>
<evidence type="ECO:0000256" key="3">
    <source>
        <dbReference type="ARBA" id="ARBA00015004"/>
    </source>
</evidence>
<dbReference type="GO" id="GO:0005737">
    <property type="term" value="C:cytoplasm"/>
    <property type="evidence" value="ECO:0007669"/>
    <property type="project" value="UniProtKB-SubCell"/>
</dbReference>
<dbReference type="Gene3D" id="3.10.20.90">
    <property type="entry name" value="Phosphatidylinositol 3-kinase Catalytic Subunit, Chain A, domain 1"/>
    <property type="match status" value="1"/>
</dbReference>